<dbReference type="PROSITE" id="PS51300">
    <property type="entry name" value="NIRD"/>
    <property type="match status" value="1"/>
</dbReference>
<dbReference type="Gene3D" id="2.102.10.10">
    <property type="entry name" value="Rieske [2Fe-2S] iron-sulphur domain"/>
    <property type="match status" value="1"/>
</dbReference>
<dbReference type="Proteomes" id="UP001172702">
    <property type="component" value="Unassembled WGS sequence"/>
</dbReference>
<dbReference type="GeneID" id="97416562"/>
<reference evidence="5" key="2">
    <citation type="submission" date="2023-10" db="EMBL/GenBank/DDBJ databases">
        <title>Development of a sustainable strategy for remediation of hydrocarbon-contaminated territories based on the waste exchange concept.</title>
        <authorList>
            <person name="Krivoruchko A."/>
        </authorList>
    </citation>
    <scope>NUCLEOTIDE SEQUENCE</scope>
    <source>
        <strain evidence="5">IEGM 1175</strain>
    </source>
</reference>
<name>A0AAE4QYN8_9ACTN</name>
<comment type="caution">
    <text evidence="5">The sequence shown here is derived from an EMBL/GenBank/DDBJ whole genome shotgun (WGS) entry which is preliminary data.</text>
</comment>
<dbReference type="InterPro" id="IPR036922">
    <property type="entry name" value="Rieske_2Fe-2S_sf"/>
</dbReference>
<evidence type="ECO:0000313" key="6">
    <source>
        <dbReference type="Proteomes" id="UP001172702"/>
    </source>
</evidence>
<keyword evidence="2" id="KW-0534">Nitrate assimilation</keyword>
<keyword evidence="1" id="KW-0560">Oxidoreductase</keyword>
<dbReference type="Pfam" id="PF13806">
    <property type="entry name" value="Rieske_2"/>
    <property type="match status" value="1"/>
</dbReference>
<dbReference type="EMBL" id="JAUHTB010000026">
    <property type="protein sequence ID" value="MDN4507512.1"/>
    <property type="molecule type" value="Genomic_DNA"/>
</dbReference>
<dbReference type="SUPFAM" id="SSF50022">
    <property type="entry name" value="ISP domain"/>
    <property type="match status" value="1"/>
</dbReference>
<organism evidence="5 7">
    <name type="scientific">Dietzia maris</name>
    <dbReference type="NCBI Taxonomy" id="37915"/>
    <lineage>
        <taxon>Bacteria</taxon>
        <taxon>Bacillati</taxon>
        <taxon>Actinomycetota</taxon>
        <taxon>Actinomycetes</taxon>
        <taxon>Mycobacteriales</taxon>
        <taxon>Dietziaceae</taxon>
        <taxon>Dietzia</taxon>
    </lineage>
</organism>
<dbReference type="RefSeq" id="WP_096905950.1">
    <property type="nucleotide sequence ID" value="NZ_CANNAK010000006.1"/>
</dbReference>
<sequence>MTTTQLFTATRPAPASGAARPAEIAVCPVGRLIPGRGVAALLPDGRQVAVYKIDDDEVRALCNIDPVARAAVMSRGLVGDRAGEPAVISPIGKQAYALADGRGLDDPSHGLSVFPARVAADGTVFVATQPAVRHARVIAA</sequence>
<evidence type="ECO:0000256" key="1">
    <source>
        <dbReference type="ARBA" id="ARBA00023002"/>
    </source>
</evidence>
<dbReference type="GO" id="GO:0042128">
    <property type="term" value="P:nitrate assimilation"/>
    <property type="evidence" value="ECO:0007669"/>
    <property type="project" value="UniProtKB-KW"/>
</dbReference>
<proteinExistence type="predicted"/>
<dbReference type="InterPro" id="IPR017881">
    <property type="entry name" value="NirD"/>
</dbReference>
<dbReference type="InterPro" id="IPR012748">
    <property type="entry name" value="Rieske-like_NirD"/>
</dbReference>
<dbReference type="PANTHER" id="PTHR40562:SF1">
    <property type="entry name" value="NITRITE REDUCTASE (NADH) SMALL SUBUNIT"/>
    <property type="match status" value="1"/>
</dbReference>
<dbReference type="GO" id="GO:0051537">
    <property type="term" value="F:2 iron, 2 sulfur cluster binding"/>
    <property type="evidence" value="ECO:0007669"/>
    <property type="project" value="InterPro"/>
</dbReference>
<protein>
    <submittedName>
        <fullName evidence="5">Nitrite reductase small subunit NirD</fullName>
    </submittedName>
</protein>
<dbReference type="GO" id="GO:0008942">
    <property type="term" value="F:nitrite reductase [NAD(P)H] activity"/>
    <property type="evidence" value="ECO:0007669"/>
    <property type="project" value="InterPro"/>
</dbReference>
<accession>A0AAE4QYN8</accession>
<keyword evidence="6" id="KW-1185">Reference proteome</keyword>
<reference evidence="4 6" key="1">
    <citation type="submission" date="2023-07" db="EMBL/GenBank/DDBJ databases">
        <title>Strategy for survival of the halotoleranting strain Dietzia MX2 from the Yakshinskoe mineral salts deposit.</title>
        <authorList>
            <person name="Kharitonova M.A."/>
            <person name="Kupriyanova-Ashina F.G."/>
            <person name="Shakirov T.R."/>
            <person name="Vafina M.S."/>
            <person name="Ilinskaya O.N."/>
        </authorList>
    </citation>
    <scope>NUCLEOTIDE SEQUENCE [LARGE SCALE GENOMIC DNA]</scope>
    <source>
        <strain evidence="4 6">MX2</strain>
    </source>
</reference>
<feature type="domain" description="Rieske-like [2Fe-2S]" evidence="3">
    <location>
        <begin position="25"/>
        <end position="126"/>
    </location>
</feature>
<dbReference type="EMBL" id="JAWLKJ010000005">
    <property type="protein sequence ID" value="MDV6300751.1"/>
    <property type="molecule type" value="Genomic_DNA"/>
</dbReference>
<dbReference type="NCBIfam" id="TIGR02378">
    <property type="entry name" value="nirD_assim_sml"/>
    <property type="match status" value="1"/>
</dbReference>
<evidence type="ECO:0000313" key="4">
    <source>
        <dbReference type="EMBL" id="MDN4507512.1"/>
    </source>
</evidence>
<dbReference type="PANTHER" id="PTHR40562">
    <property type="match status" value="1"/>
</dbReference>
<dbReference type="AlphaFoldDB" id="A0AAE4QYN8"/>
<dbReference type="Proteomes" id="UP001185873">
    <property type="component" value="Unassembled WGS sequence"/>
</dbReference>
<evidence type="ECO:0000256" key="2">
    <source>
        <dbReference type="ARBA" id="ARBA00023063"/>
    </source>
</evidence>
<gene>
    <name evidence="5" type="primary">nirD</name>
    <name evidence="4" type="ORF">QYF62_15830</name>
    <name evidence="5" type="ORF">R3P82_16700</name>
</gene>
<evidence type="ECO:0000313" key="7">
    <source>
        <dbReference type="Proteomes" id="UP001185873"/>
    </source>
</evidence>
<evidence type="ECO:0000259" key="3">
    <source>
        <dbReference type="Pfam" id="PF13806"/>
    </source>
</evidence>
<evidence type="ECO:0000313" key="5">
    <source>
        <dbReference type="EMBL" id="MDV6300751.1"/>
    </source>
</evidence>